<dbReference type="EMBL" id="FOXR01000007">
    <property type="protein sequence ID" value="SFP95187.1"/>
    <property type="molecule type" value="Genomic_DNA"/>
</dbReference>
<protein>
    <recommendedName>
        <fullName evidence="3">histidine kinase</fullName>
        <ecNumber evidence="3">2.7.13.3</ecNumber>
    </recommendedName>
</protein>
<keyword evidence="9" id="KW-0812">Transmembrane</keyword>
<feature type="transmembrane region" description="Helical" evidence="9">
    <location>
        <begin position="21"/>
        <end position="42"/>
    </location>
</feature>
<dbReference type="EC" id="2.7.13.3" evidence="3"/>
<keyword evidence="7" id="KW-0902">Two-component regulatory system</keyword>
<dbReference type="InterPro" id="IPR050640">
    <property type="entry name" value="Bact_2-comp_sensor_kinase"/>
</dbReference>
<evidence type="ECO:0000256" key="6">
    <source>
        <dbReference type="ARBA" id="ARBA00022777"/>
    </source>
</evidence>
<dbReference type="PANTHER" id="PTHR34220">
    <property type="entry name" value="SENSOR HISTIDINE KINASE YPDA"/>
    <property type="match status" value="1"/>
</dbReference>
<dbReference type="InterPro" id="IPR005467">
    <property type="entry name" value="His_kinase_dom"/>
</dbReference>
<evidence type="ECO:0000256" key="9">
    <source>
        <dbReference type="SAM" id="Phobius"/>
    </source>
</evidence>
<keyword evidence="8" id="KW-0175">Coiled coil</keyword>
<keyword evidence="9" id="KW-0472">Membrane</keyword>
<evidence type="ECO:0000259" key="10">
    <source>
        <dbReference type="PROSITE" id="PS50109"/>
    </source>
</evidence>
<dbReference type="InterPro" id="IPR010559">
    <property type="entry name" value="Sig_transdc_His_kin_internal"/>
</dbReference>
<gene>
    <name evidence="12" type="ORF">SAMN05444406_10755</name>
</gene>
<reference evidence="12 13" key="1">
    <citation type="submission" date="2016-10" db="EMBL/GenBank/DDBJ databases">
        <authorList>
            <person name="de Groot N.N."/>
        </authorList>
    </citation>
    <scope>NUCLEOTIDE SEQUENCE [LARGE SCALE GENOMIC DNA]</scope>
    <source>
        <strain evidence="12 13">DSM 20678</strain>
    </source>
</reference>
<dbReference type="GO" id="GO:0000155">
    <property type="term" value="F:phosphorelay sensor kinase activity"/>
    <property type="evidence" value="ECO:0007669"/>
    <property type="project" value="InterPro"/>
</dbReference>
<keyword evidence="5" id="KW-0808">Transferase</keyword>
<dbReference type="PROSITE" id="PS50109">
    <property type="entry name" value="HIS_KIN"/>
    <property type="match status" value="1"/>
</dbReference>
<organism evidence="12 13">
    <name type="scientific">Caldicoprobacter faecalis</name>
    <dbReference type="NCBI Taxonomy" id="937334"/>
    <lineage>
        <taxon>Bacteria</taxon>
        <taxon>Bacillati</taxon>
        <taxon>Bacillota</taxon>
        <taxon>Clostridia</taxon>
        <taxon>Caldicoprobacterales</taxon>
        <taxon>Caldicoprobacteraceae</taxon>
        <taxon>Caldicoprobacter</taxon>
    </lineage>
</organism>
<dbReference type="GO" id="GO:0016020">
    <property type="term" value="C:membrane"/>
    <property type="evidence" value="ECO:0007669"/>
    <property type="project" value="UniProtKB-SubCell"/>
</dbReference>
<evidence type="ECO:0000256" key="1">
    <source>
        <dbReference type="ARBA" id="ARBA00000085"/>
    </source>
</evidence>
<evidence type="ECO:0000256" key="5">
    <source>
        <dbReference type="ARBA" id="ARBA00022679"/>
    </source>
</evidence>
<evidence type="ECO:0000256" key="4">
    <source>
        <dbReference type="ARBA" id="ARBA00022553"/>
    </source>
</evidence>
<evidence type="ECO:0000256" key="8">
    <source>
        <dbReference type="SAM" id="Coils"/>
    </source>
</evidence>
<keyword evidence="13" id="KW-1185">Reference proteome</keyword>
<accession>A0A1I5UJH3</accession>
<dbReference type="Pfam" id="PF06580">
    <property type="entry name" value="His_kinase"/>
    <property type="match status" value="1"/>
</dbReference>
<feature type="domain" description="HAMP" evidence="11">
    <location>
        <begin position="212"/>
        <end position="265"/>
    </location>
</feature>
<dbReference type="SMART" id="SM00387">
    <property type="entry name" value="HATPase_c"/>
    <property type="match status" value="1"/>
</dbReference>
<dbReference type="InterPro" id="IPR003594">
    <property type="entry name" value="HATPase_dom"/>
</dbReference>
<evidence type="ECO:0000313" key="13">
    <source>
        <dbReference type="Proteomes" id="UP000198577"/>
    </source>
</evidence>
<dbReference type="PANTHER" id="PTHR34220:SF7">
    <property type="entry name" value="SENSOR HISTIDINE KINASE YPDA"/>
    <property type="match status" value="1"/>
</dbReference>
<feature type="coiled-coil region" evidence="8">
    <location>
        <begin position="263"/>
        <end position="290"/>
    </location>
</feature>
<name>A0A1I5UJH3_9FIRM</name>
<dbReference type="SUPFAM" id="SSF55874">
    <property type="entry name" value="ATPase domain of HSP90 chaperone/DNA topoisomerase II/histidine kinase"/>
    <property type="match status" value="1"/>
</dbReference>
<sequence>MSSENNSKDTIAKSSSLKKKFIIFAVIIILPIATSNVVSLIMSNRISSTYNIMMNRMSVTNQIKNSLNESFFHFNQYILTNAEESKRLYKFHYDKAVENVIALQEDSDLRSRYILRDLLNSLKSFKEAADRTIEIYDNHSGVDVYYEEYVWTKEIVSYCNAFISMLSDSYFDYNVNIYNELKQKQDYVNRVLMAYIMTALMVSAIYTLLFIGDITRKLRELVNVSEKVVKGDFTYNEGEKTYIYELDILSEAFSKMITHISKYIESLQEKAELERKLQDEQMRLLSYENALKVSQLKILQAQINPHFLFNTLNCISQTAIKENADKTESLIRAVAGILRYSLSMMDRNATLEEEVNVVRQYMYIQKIRYEDRFKFNLKINADLKKVIVPAMTLQPFVENAFIHGIEPKEEGGVINIEINEQGDYCTILIEDTGCGMDEDMLEKIISDSPEQRPVGHTTGLGIRSVVQRLKLMYNRDDIFSIESKKGFGTRVYLKIPIRE</sequence>
<dbReference type="Gene3D" id="6.10.340.10">
    <property type="match status" value="1"/>
</dbReference>
<dbReference type="Proteomes" id="UP000198577">
    <property type="component" value="Unassembled WGS sequence"/>
</dbReference>
<dbReference type="InterPro" id="IPR003660">
    <property type="entry name" value="HAMP_dom"/>
</dbReference>
<comment type="subcellular location">
    <subcellularLocation>
        <location evidence="2">Membrane</location>
    </subcellularLocation>
</comment>
<comment type="catalytic activity">
    <reaction evidence="1">
        <text>ATP + protein L-histidine = ADP + protein N-phospho-L-histidine.</text>
        <dbReference type="EC" id="2.7.13.3"/>
    </reaction>
</comment>
<dbReference type="AlphaFoldDB" id="A0A1I5UJH3"/>
<proteinExistence type="predicted"/>
<dbReference type="Gene3D" id="3.30.565.10">
    <property type="entry name" value="Histidine kinase-like ATPase, C-terminal domain"/>
    <property type="match status" value="1"/>
</dbReference>
<keyword evidence="4" id="KW-0597">Phosphoprotein</keyword>
<dbReference type="PROSITE" id="PS50885">
    <property type="entry name" value="HAMP"/>
    <property type="match status" value="1"/>
</dbReference>
<keyword evidence="6 12" id="KW-0418">Kinase</keyword>
<feature type="transmembrane region" description="Helical" evidence="9">
    <location>
        <begin position="192"/>
        <end position="211"/>
    </location>
</feature>
<evidence type="ECO:0000313" key="12">
    <source>
        <dbReference type="EMBL" id="SFP95187.1"/>
    </source>
</evidence>
<evidence type="ECO:0000256" key="7">
    <source>
        <dbReference type="ARBA" id="ARBA00023012"/>
    </source>
</evidence>
<evidence type="ECO:0000259" key="11">
    <source>
        <dbReference type="PROSITE" id="PS50885"/>
    </source>
</evidence>
<evidence type="ECO:0000256" key="2">
    <source>
        <dbReference type="ARBA" id="ARBA00004370"/>
    </source>
</evidence>
<dbReference type="STRING" id="937334.SAMN05444406_10755"/>
<keyword evidence="9" id="KW-1133">Transmembrane helix</keyword>
<dbReference type="OrthoDB" id="9809348at2"/>
<feature type="domain" description="Histidine kinase" evidence="10">
    <location>
        <begin position="320"/>
        <end position="499"/>
    </location>
</feature>
<dbReference type="InterPro" id="IPR036890">
    <property type="entry name" value="HATPase_C_sf"/>
</dbReference>
<dbReference type="Pfam" id="PF02518">
    <property type="entry name" value="HATPase_c"/>
    <property type="match status" value="1"/>
</dbReference>
<evidence type="ECO:0000256" key="3">
    <source>
        <dbReference type="ARBA" id="ARBA00012438"/>
    </source>
</evidence>